<dbReference type="GO" id="GO:0004057">
    <property type="term" value="F:arginyl-tRNA--protein transferase activity"/>
    <property type="evidence" value="ECO:0007669"/>
    <property type="project" value="UniProtKB-EC"/>
</dbReference>
<gene>
    <name evidence="8" type="ORF">KABA2_11S01606</name>
</gene>
<evidence type="ECO:0000256" key="5">
    <source>
        <dbReference type="SAM" id="MobiDB-lite"/>
    </source>
</evidence>
<dbReference type="PANTHER" id="PTHR21367:SF1">
    <property type="entry name" value="ARGINYL-TRNA--PROTEIN TRANSFERASE 1"/>
    <property type="match status" value="1"/>
</dbReference>
<evidence type="ECO:0000256" key="1">
    <source>
        <dbReference type="ARBA" id="ARBA00009991"/>
    </source>
</evidence>
<dbReference type="InterPro" id="IPR007471">
    <property type="entry name" value="N-end_Aminoacyl_Trfase_N"/>
</dbReference>
<dbReference type="RefSeq" id="XP_041408559.1">
    <property type="nucleotide sequence ID" value="XM_041552625.1"/>
</dbReference>
<protein>
    <recommendedName>
        <fullName evidence="2">arginyltransferase</fullName>
        <ecNumber evidence="2">2.3.2.8</ecNumber>
    </recommendedName>
</protein>
<dbReference type="GO" id="GO:0005737">
    <property type="term" value="C:cytoplasm"/>
    <property type="evidence" value="ECO:0007669"/>
    <property type="project" value="TreeGrafter"/>
</dbReference>
<dbReference type="Pfam" id="PF04376">
    <property type="entry name" value="ATE_N"/>
    <property type="match status" value="1"/>
</dbReference>
<evidence type="ECO:0000256" key="4">
    <source>
        <dbReference type="ARBA" id="ARBA00023315"/>
    </source>
</evidence>
<dbReference type="SUPFAM" id="SSF55729">
    <property type="entry name" value="Acyl-CoA N-acyltransferases (Nat)"/>
    <property type="match status" value="1"/>
</dbReference>
<feature type="domain" description="N-end rule aminoacyl transferase C-terminal" evidence="7">
    <location>
        <begin position="164"/>
        <end position="312"/>
    </location>
</feature>
<evidence type="ECO:0000259" key="6">
    <source>
        <dbReference type="Pfam" id="PF04376"/>
    </source>
</evidence>
<dbReference type="AlphaFoldDB" id="A0A8H2VJH9"/>
<reference evidence="8 9" key="1">
    <citation type="submission" date="2020-05" db="EMBL/GenBank/DDBJ databases">
        <authorList>
            <person name="Casaregola S."/>
            <person name="Devillers H."/>
            <person name="Grondin C."/>
        </authorList>
    </citation>
    <scope>NUCLEOTIDE SEQUENCE [LARGE SCALE GENOMIC DNA]</scope>
    <source>
        <strain evidence="8 9">CLIB 1767</strain>
    </source>
</reference>
<dbReference type="PANTHER" id="PTHR21367">
    <property type="entry name" value="ARGININE-TRNA-PROTEIN TRANSFERASE 1"/>
    <property type="match status" value="1"/>
</dbReference>
<dbReference type="EC" id="2.3.2.8" evidence="2"/>
<name>A0A8H2VJH9_9SACH</name>
<feature type="domain" description="N-end aminoacyl transferase N-terminal" evidence="6">
    <location>
        <begin position="21"/>
        <end position="111"/>
    </location>
</feature>
<comment type="caution">
    <text evidence="8">The sequence shown here is derived from an EMBL/GenBank/DDBJ whole genome shotgun (WGS) entry which is preliminary data.</text>
</comment>
<sequence>MDIAERLIMTQPMYFTEPCNKCGYCRGEKEDVENYYSLKSLCNGGHDRKVENCTVGFQSENMTISTYDSLCNMGYRRSGHFIYKPDLLRSCCRLFTIRTTPDQVKLTKEYKSCVKKFKNFVQPEQGKPKKKGNAPFDYIQELSEIDRNKSDFYTRYEPATYTEEKYVLFARYQESVHNDFKHNKKSFERFLCDSPFPEHIKMGTEEEWEQLNELGSRIPSSFSLGEPLKRLGPAHECYYFKDQLIAIAVTDFLPSGMSSVYFIWDPDFKKWSLGKLSVLRELSLLSKTDKPYYYLGYYVEDCHKMNYKAAYGGELLDVCNSNYVSLDYLKREHHIDHGHLFTFGGSDNIQGEIEIDDKLNHDFQKCDISSTGLKDIAEGIFGMNGVVAHNESQQEDVIATIRKYGINYHSQNYIDSLYKSESKSDSDEDKDSDIDSSTKQPPQMLTTLPNVLPGLVPLTELLSMLEMDRMRELDGKLLIYNTELQQIRPIFDFYSEPEEIKTTVCNVVRLLGMRLAKRALVII</sequence>
<dbReference type="GeneID" id="64859804"/>
<keyword evidence="9" id="KW-1185">Reference proteome</keyword>
<evidence type="ECO:0000313" key="8">
    <source>
        <dbReference type="EMBL" id="CAB4256715.1"/>
    </source>
</evidence>
<dbReference type="InterPro" id="IPR030700">
    <property type="entry name" value="N-end_Aminoacyl_Trfase"/>
</dbReference>
<dbReference type="InterPro" id="IPR007472">
    <property type="entry name" value="N-end_Aminoacyl_Trfase_C"/>
</dbReference>
<comment type="similarity">
    <text evidence="1">Belongs to the R-transferase family.</text>
</comment>
<dbReference type="Proteomes" id="UP000644660">
    <property type="component" value="Unassembled WGS sequence"/>
</dbReference>
<evidence type="ECO:0000256" key="2">
    <source>
        <dbReference type="ARBA" id="ARBA00012025"/>
    </source>
</evidence>
<dbReference type="OrthoDB" id="74183at2759"/>
<dbReference type="EMBL" id="CAEFZW010000011">
    <property type="protein sequence ID" value="CAB4256715.1"/>
    <property type="molecule type" value="Genomic_DNA"/>
</dbReference>
<accession>A0A8H2VJH9</accession>
<evidence type="ECO:0000256" key="3">
    <source>
        <dbReference type="ARBA" id="ARBA00022679"/>
    </source>
</evidence>
<organism evidence="8 9">
    <name type="scientific">Maudiozyma barnettii</name>
    <dbReference type="NCBI Taxonomy" id="61262"/>
    <lineage>
        <taxon>Eukaryota</taxon>
        <taxon>Fungi</taxon>
        <taxon>Dikarya</taxon>
        <taxon>Ascomycota</taxon>
        <taxon>Saccharomycotina</taxon>
        <taxon>Saccharomycetes</taxon>
        <taxon>Saccharomycetales</taxon>
        <taxon>Saccharomycetaceae</taxon>
        <taxon>Maudiozyma</taxon>
    </lineage>
</organism>
<keyword evidence="3 8" id="KW-0808">Transferase</keyword>
<evidence type="ECO:0000259" key="7">
    <source>
        <dbReference type="Pfam" id="PF04377"/>
    </source>
</evidence>
<evidence type="ECO:0000313" key="9">
    <source>
        <dbReference type="Proteomes" id="UP000644660"/>
    </source>
</evidence>
<dbReference type="Pfam" id="PF04377">
    <property type="entry name" value="ATE_C"/>
    <property type="match status" value="1"/>
</dbReference>
<feature type="region of interest" description="Disordered" evidence="5">
    <location>
        <begin position="419"/>
        <end position="443"/>
    </location>
</feature>
<keyword evidence="4" id="KW-0012">Acyltransferase</keyword>
<dbReference type="InterPro" id="IPR016181">
    <property type="entry name" value="Acyl_CoA_acyltransferase"/>
</dbReference>
<proteinExistence type="inferred from homology"/>